<dbReference type="GO" id="GO:0030639">
    <property type="term" value="P:polyketide biosynthetic process"/>
    <property type="evidence" value="ECO:0007669"/>
    <property type="project" value="TreeGrafter"/>
</dbReference>
<dbReference type="AlphaFoldDB" id="A0A8A4TSH1"/>
<sequence length="355" mass="39291">MAYIQKVVTALPPVRLDQEQVLAMGRRILKGRIPFVDQALKLIANAGVENRHLVRTPDEILDNDTLSWRNEVYSESSIQLGGELMTRMFESGVVAPEDVDLIITTSCTGFMIPSVDAYLISRFRLRPDVKRLPITELGCAAGAMALSRAHDYLRAFPHHRVLILAIELPSLTYRTRDFRVANLVSAALFGDGAAGVLLSSEPGPCRILDTRTHFFYDTPEMMGFDLSESGFKIILDKKIPGLVAEKFVEPARAFVNDQPEFVTEGIQHHLFHPGGRRILDTLRDEFGLKESQVAASRKVLAEVGNLSSASVMWVLDEVLKTRPHGNGLMAAFGPGFNAELLALRFHTSANDVPRG</sequence>
<dbReference type="Pfam" id="PF02797">
    <property type="entry name" value="Chal_sti_synt_C"/>
    <property type="match status" value="1"/>
</dbReference>
<keyword evidence="8" id="KW-1185">Reference proteome</keyword>
<feature type="active site" description="Acyl-thioester intermediate" evidence="4">
    <location>
        <position position="139"/>
    </location>
</feature>
<evidence type="ECO:0000256" key="4">
    <source>
        <dbReference type="PIRSR" id="PIRSR000451-1"/>
    </source>
</evidence>
<dbReference type="Proteomes" id="UP000663929">
    <property type="component" value="Chromosome"/>
</dbReference>
<keyword evidence="3" id="KW-0012">Acyltransferase</keyword>
<feature type="domain" description="Chalcone/stilbene synthase C-terminal" evidence="6">
    <location>
        <begin position="213"/>
        <end position="344"/>
    </location>
</feature>
<dbReference type="Pfam" id="PF00195">
    <property type="entry name" value="Chal_sti_synt_N"/>
    <property type="match status" value="1"/>
</dbReference>
<reference evidence="7" key="1">
    <citation type="submission" date="2021-03" db="EMBL/GenBank/DDBJ databases">
        <title>Acanthopleuribacteraceae sp. M133.</title>
        <authorList>
            <person name="Wang G."/>
        </authorList>
    </citation>
    <scope>NUCLEOTIDE SEQUENCE</scope>
    <source>
        <strain evidence="7">M133</strain>
    </source>
</reference>
<dbReference type="GO" id="GO:0016747">
    <property type="term" value="F:acyltransferase activity, transferring groups other than amino-acyl groups"/>
    <property type="evidence" value="ECO:0007669"/>
    <property type="project" value="InterPro"/>
</dbReference>
<evidence type="ECO:0000313" key="8">
    <source>
        <dbReference type="Proteomes" id="UP000663929"/>
    </source>
</evidence>
<name>A0A8A4TSH1_SULCO</name>
<comment type="similarity">
    <text evidence="1">Belongs to the thiolase-like superfamily. Chalcone/stilbene synthases family.</text>
</comment>
<accession>A0A8A4TSH1</accession>
<dbReference type="InterPro" id="IPR016039">
    <property type="entry name" value="Thiolase-like"/>
</dbReference>
<feature type="domain" description="Chalcone/stilbene synthase N-terminal" evidence="5">
    <location>
        <begin position="63"/>
        <end position="202"/>
    </location>
</feature>
<evidence type="ECO:0000313" key="7">
    <source>
        <dbReference type="EMBL" id="QTD52002.1"/>
    </source>
</evidence>
<protein>
    <submittedName>
        <fullName evidence="7">Type III polyketide synthase</fullName>
    </submittedName>
</protein>
<evidence type="ECO:0000256" key="1">
    <source>
        <dbReference type="ARBA" id="ARBA00005531"/>
    </source>
</evidence>
<dbReference type="KEGG" id="scor:J3U87_05970"/>
<dbReference type="InterPro" id="IPR012328">
    <property type="entry name" value="Chalcone/stilbene_synt_C"/>
</dbReference>
<dbReference type="InterPro" id="IPR001099">
    <property type="entry name" value="Chalcone/stilbene_synt_N"/>
</dbReference>
<dbReference type="PANTHER" id="PTHR11877">
    <property type="entry name" value="HYDROXYMETHYLGLUTARYL-COA SYNTHASE"/>
    <property type="match status" value="1"/>
</dbReference>
<dbReference type="PIRSF" id="PIRSF000451">
    <property type="entry name" value="PKS_III"/>
    <property type="match status" value="1"/>
</dbReference>
<dbReference type="EMBL" id="CP071793">
    <property type="protein sequence ID" value="QTD52002.1"/>
    <property type="molecule type" value="Genomic_DNA"/>
</dbReference>
<gene>
    <name evidence="7" type="ORF">J3U87_05970</name>
</gene>
<dbReference type="CDD" id="cd00831">
    <property type="entry name" value="CHS_like"/>
    <property type="match status" value="1"/>
</dbReference>
<dbReference type="InterPro" id="IPR011141">
    <property type="entry name" value="Polyketide_synthase_type-III"/>
</dbReference>
<keyword evidence="2" id="KW-0808">Transferase</keyword>
<evidence type="ECO:0000259" key="5">
    <source>
        <dbReference type="Pfam" id="PF00195"/>
    </source>
</evidence>
<dbReference type="RefSeq" id="WP_237382112.1">
    <property type="nucleotide sequence ID" value="NZ_CP071793.1"/>
</dbReference>
<evidence type="ECO:0000256" key="2">
    <source>
        <dbReference type="ARBA" id="ARBA00022679"/>
    </source>
</evidence>
<dbReference type="Gene3D" id="3.40.47.10">
    <property type="match status" value="2"/>
</dbReference>
<evidence type="ECO:0000256" key="3">
    <source>
        <dbReference type="ARBA" id="ARBA00023315"/>
    </source>
</evidence>
<dbReference type="PANTHER" id="PTHR11877:SF99">
    <property type="entry name" value="1,3,6,8-TETRAHYDROXYNAPHTHALENE SYNTHASE"/>
    <property type="match status" value="1"/>
</dbReference>
<evidence type="ECO:0000259" key="6">
    <source>
        <dbReference type="Pfam" id="PF02797"/>
    </source>
</evidence>
<organism evidence="7 8">
    <name type="scientific">Sulfidibacter corallicola</name>
    <dbReference type="NCBI Taxonomy" id="2818388"/>
    <lineage>
        <taxon>Bacteria</taxon>
        <taxon>Pseudomonadati</taxon>
        <taxon>Acidobacteriota</taxon>
        <taxon>Holophagae</taxon>
        <taxon>Acanthopleuribacterales</taxon>
        <taxon>Acanthopleuribacteraceae</taxon>
        <taxon>Sulfidibacter</taxon>
    </lineage>
</organism>
<dbReference type="SUPFAM" id="SSF53901">
    <property type="entry name" value="Thiolase-like"/>
    <property type="match status" value="2"/>
</dbReference>
<proteinExistence type="inferred from homology"/>